<keyword evidence="2" id="KW-0732">Signal</keyword>
<reference evidence="3" key="1">
    <citation type="submission" date="2017-05" db="UniProtKB">
        <authorList>
            <consortium name="EnsemblMetazoa"/>
        </authorList>
    </citation>
    <scope>IDENTIFICATION</scope>
</reference>
<feature type="compositionally biased region" description="Low complexity" evidence="1">
    <location>
        <begin position="27"/>
        <end position="45"/>
    </location>
</feature>
<feature type="signal peptide" evidence="2">
    <location>
        <begin position="1"/>
        <end position="21"/>
    </location>
</feature>
<dbReference type="EnsemblMetazoa" id="Aqu2.1.32290_001">
    <property type="protein sequence ID" value="Aqu2.1.32290_001"/>
    <property type="gene ID" value="Aqu2.1.32290"/>
</dbReference>
<proteinExistence type="predicted"/>
<evidence type="ECO:0000313" key="3">
    <source>
        <dbReference type="EnsemblMetazoa" id="Aqu2.1.32290_001"/>
    </source>
</evidence>
<feature type="chain" id="PRO_5012598106" evidence="2">
    <location>
        <begin position="22"/>
        <end position="67"/>
    </location>
</feature>
<protein>
    <submittedName>
        <fullName evidence="3">Uncharacterized protein</fullName>
    </submittedName>
</protein>
<feature type="compositionally biased region" description="Polar residues" evidence="1">
    <location>
        <begin position="58"/>
        <end position="67"/>
    </location>
</feature>
<evidence type="ECO:0000256" key="2">
    <source>
        <dbReference type="SAM" id="SignalP"/>
    </source>
</evidence>
<dbReference type="InParanoid" id="A0A1X7UWD2"/>
<feature type="region of interest" description="Disordered" evidence="1">
    <location>
        <begin position="19"/>
        <end position="67"/>
    </location>
</feature>
<name>A0A1X7UWD2_AMPQE</name>
<dbReference type="AlphaFoldDB" id="A0A1X7UWD2"/>
<accession>A0A1X7UWD2</accession>
<organism evidence="3">
    <name type="scientific">Amphimedon queenslandica</name>
    <name type="common">Sponge</name>
    <dbReference type="NCBI Taxonomy" id="400682"/>
    <lineage>
        <taxon>Eukaryota</taxon>
        <taxon>Metazoa</taxon>
        <taxon>Porifera</taxon>
        <taxon>Demospongiae</taxon>
        <taxon>Heteroscleromorpha</taxon>
        <taxon>Haplosclerida</taxon>
        <taxon>Niphatidae</taxon>
        <taxon>Amphimedon</taxon>
    </lineage>
</organism>
<evidence type="ECO:0000256" key="1">
    <source>
        <dbReference type="SAM" id="MobiDB-lite"/>
    </source>
</evidence>
<sequence>MVCLTIHLLLLPFPHSPPISPSPTPLIPTTTSTTTTTTTEQPSSIDASPPTLPPILKTANSPVRTTF</sequence>